<dbReference type="Proteomes" id="UP001500957">
    <property type="component" value="Unassembled WGS sequence"/>
</dbReference>
<evidence type="ECO:0000313" key="1">
    <source>
        <dbReference type="EMBL" id="GAA0634023.1"/>
    </source>
</evidence>
<proteinExistence type="predicted"/>
<protein>
    <submittedName>
        <fullName evidence="1">Uncharacterized protein</fullName>
    </submittedName>
</protein>
<organism evidence="1 2">
    <name type="scientific">Sporichthya brevicatena</name>
    <dbReference type="NCBI Taxonomy" id="171442"/>
    <lineage>
        <taxon>Bacteria</taxon>
        <taxon>Bacillati</taxon>
        <taxon>Actinomycetota</taxon>
        <taxon>Actinomycetes</taxon>
        <taxon>Sporichthyales</taxon>
        <taxon>Sporichthyaceae</taxon>
        <taxon>Sporichthya</taxon>
    </lineage>
</organism>
<keyword evidence="2" id="KW-1185">Reference proteome</keyword>
<name>A0ABP3SHR1_9ACTN</name>
<dbReference type="RefSeq" id="WP_344608573.1">
    <property type="nucleotide sequence ID" value="NZ_BAAAHE010000045.1"/>
</dbReference>
<accession>A0ABP3SHR1</accession>
<evidence type="ECO:0000313" key="2">
    <source>
        <dbReference type="Proteomes" id="UP001500957"/>
    </source>
</evidence>
<gene>
    <name evidence="1" type="ORF">GCM10009547_42550</name>
</gene>
<sequence>MSTLPAVAELAVEGATVGGGGAPSAVPSLLRPETYECANCGGRFEARNRPTPYCTKQCGAEAKTVRYARKARAEHGTDLPETVRTALHRQFVHALTECAWDKWSGEPEPGPVVPPEVEPLAEHLDAQIPDSDVFARRANGMKVRVLADSELRPCDVQEWDSVWRDWVNAHAR</sequence>
<dbReference type="EMBL" id="BAAAHE010000045">
    <property type="protein sequence ID" value="GAA0634023.1"/>
    <property type="molecule type" value="Genomic_DNA"/>
</dbReference>
<comment type="caution">
    <text evidence="1">The sequence shown here is derived from an EMBL/GenBank/DDBJ whole genome shotgun (WGS) entry which is preliminary data.</text>
</comment>
<reference evidence="2" key="1">
    <citation type="journal article" date="2019" name="Int. J. Syst. Evol. Microbiol.">
        <title>The Global Catalogue of Microorganisms (GCM) 10K type strain sequencing project: providing services to taxonomists for standard genome sequencing and annotation.</title>
        <authorList>
            <consortium name="The Broad Institute Genomics Platform"/>
            <consortium name="The Broad Institute Genome Sequencing Center for Infectious Disease"/>
            <person name="Wu L."/>
            <person name="Ma J."/>
        </authorList>
    </citation>
    <scope>NUCLEOTIDE SEQUENCE [LARGE SCALE GENOMIC DNA]</scope>
    <source>
        <strain evidence="2">JCM 10671</strain>
    </source>
</reference>